<evidence type="ECO:0000256" key="5">
    <source>
        <dbReference type="ARBA" id="ARBA00023136"/>
    </source>
</evidence>
<comment type="similarity">
    <text evidence="6">Belongs to the inorganic phosphate transporter (PiT) (TC 2.A.20) family.</text>
</comment>
<gene>
    <name evidence="7" type="ORF">ENF32_04175</name>
</gene>
<evidence type="ECO:0000256" key="2">
    <source>
        <dbReference type="ARBA" id="ARBA00022448"/>
    </source>
</evidence>
<comment type="subcellular location">
    <subcellularLocation>
        <location evidence="1 6">Membrane</location>
        <topology evidence="1 6">Multi-pass membrane protein</topology>
    </subcellularLocation>
</comment>
<dbReference type="EMBL" id="DQWS01000157">
    <property type="protein sequence ID" value="HDD53247.1"/>
    <property type="molecule type" value="Genomic_DNA"/>
</dbReference>
<dbReference type="GO" id="GO:0035435">
    <property type="term" value="P:phosphate ion transmembrane transport"/>
    <property type="evidence" value="ECO:0007669"/>
    <property type="project" value="TreeGrafter"/>
</dbReference>
<keyword evidence="2 6" id="KW-0813">Transport</keyword>
<feature type="transmembrane region" description="Helical" evidence="6">
    <location>
        <begin position="44"/>
        <end position="64"/>
    </location>
</feature>
<feature type="transmembrane region" description="Helical" evidence="6">
    <location>
        <begin position="212"/>
        <end position="231"/>
    </location>
</feature>
<keyword evidence="5 6" id="KW-0472">Membrane</keyword>
<dbReference type="InterPro" id="IPR001204">
    <property type="entry name" value="Phos_transporter"/>
</dbReference>
<keyword evidence="4 6" id="KW-1133">Transmembrane helix</keyword>
<evidence type="ECO:0000256" key="6">
    <source>
        <dbReference type="RuleBase" id="RU363058"/>
    </source>
</evidence>
<feature type="transmembrane region" description="Helical" evidence="6">
    <location>
        <begin position="6"/>
        <end position="23"/>
    </location>
</feature>
<feature type="transmembrane region" description="Helical" evidence="6">
    <location>
        <begin position="389"/>
        <end position="410"/>
    </location>
</feature>
<evidence type="ECO:0000256" key="3">
    <source>
        <dbReference type="ARBA" id="ARBA00022692"/>
    </source>
</evidence>
<evidence type="ECO:0000256" key="4">
    <source>
        <dbReference type="ARBA" id="ARBA00022989"/>
    </source>
</evidence>
<comment type="caution">
    <text evidence="7">The sequence shown here is derived from an EMBL/GenBank/DDBJ whole genome shotgun (WGS) entry which is preliminary data.</text>
</comment>
<dbReference type="GO" id="GO:0016020">
    <property type="term" value="C:membrane"/>
    <property type="evidence" value="ECO:0007669"/>
    <property type="project" value="UniProtKB-SubCell"/>
</dbReference>
<feature type="transmembrane region" description="Helical" evidence="6">
    <location>
        <begin position="140"/>
        <end position="159"/>
    </location>
</feature>
<proteinExistence type="inferred from homology"/>
<accession>A0A7C0U6J1</accession>
<feature type="transmembrane region" description="Helical" evidence="6">
    <location>
        <begin position="114"/>
        <end position="134"/>
    </location>
</feature>
<keyword evidence="3 6" id="KW-0812">Transmembrane</keyword>
<dbReference type="Proteomes" id="UP000885690">
    <property type="component" value="Unassembled WGS sequence"/>
</dbReference>
<dbReference type="GO" id="GO:0005315">
    <property type="term" value="F:phosphate transmembrane transporter activity"/>
    <property type="evidence" value="ECO:0007669"/>
    <property type="project" value="InterPro"/>
</dbReference>
<organism evidence="7">
    <name type="scientific">Thermosulfidibacter takaii</name>
    <dbReference type="NCBI Taxonomy" id="412593"/>
    <lineage>
        <taxon>Bacteria</taxon>
        <taxon>Pseudomonadati</taxon>
        <taxon>Thermosulfidibacterota</taxon>
        <taxon>Thermosulfidibacteria</taxon>
        <taxon>Thermosulfidibacterales</taxon>
        <taxon>Thermosulfidibacteraceae</taxon>
    </lineage>
</organism>
<dbReference type="PANTHER" id="PTHR11101:SF80">
    <property type="entry name" value="PHOSPHATE TRANSPORTER"/>
    <property type="match status" value="1"/>
</dbReference>
<reference evidence="7" key="1">
    <citation type="journal article" date="2020" name="mSystems">
        <title>Genome- and Community-Level Interaction Insights into Carbon Utilization and Element Cycling Functions of Hydrothermarchaeota in Hydrothermal Sediment.</title>
        <authorList>
            <person name="Zhou Z."/>
            <person name="Liu Y."/>
            <person name="Xu W."/>
            <person name="Pan J."/>
            <person name="Luo Z.H."/>
            <person name="Li M."/>
        </authorList>
    </citation>
    <scope>NUCLEOTIDE SEQUENCE [LARGE SCALE GENOMIC DNA]</scope>
    <source>
        <strain evidence="7">HyVt-115</strain>
    </source>
</reference>
<feature type="transmembrane region" description="Helical" evidence="6">
    <location>
        <begin position="179"/>
        <end position="200"/>
    </location>
</feature>
<dbReference type="Pfam" id="PF01384">
    <property type="entry name" value="PHO4"/>
    <property type="match status" value="1"/>
</dbReference>
<feature type="transmembrane region" description="Helical" evidence="6">
    <location>
        <begin position="84"/>
        <end position="107"/>
    </location>
</feature>
<dbReference type="PANTHER" id="PTHR11101">
    <property type="entry name" value="PHOSPHATE TRANSPORTER"/>
    <property type="match status" value="1"/>
</dbReference>
<evidence type="ECO:0000313" key="7">
    <source>
        <dbReference type="EMBL" id="HDD53247.1"/>
    </source>
</evidence>
<sequence length="414" mass="44193">MVDTVVLGIALAGGLYMAWNIGANDVANAMGTSVGSRAVTLKQAILVAGLFEFLGAVLVGSHVTQTISRGIVDPRLFIGVHREFVLGMLAALLSAGIWLQLATYLGLPVSTTHSIVGAVVGFGLVSYGVSAVEWGKLTKIVASWIVSPVMGALISFVLFRQLSKRILEQPYPLRAARRYAPLLVLLVFTILTMSFTYKGLKNLKLDLPLSKALVVALLVGLVGMVFTAYAMGHFKIQPGAKVRERLREVEGIFKYLQVMTACYMAFAHGANDVANATGPIAAIFSTVKAASVQTKVFVPLWVLFIGGLGIVVGLATWGYKVIETVGRRITDITPSRGFCAEFGCATTVLLCSRLGMPISTTHTLVGSVVGVGLARGIGALNLRILKDIFLSWIVTLPFTAGLAMLLFVFLKVVF</sequence>
<keyword evidence="6" id="KW-0592">Phosphate transport</keyword>
<protein>
    <recommendedName>
        <fullName evidence="6">Phosphate transporter</fullName>
    </recommendedName>
</protein>
<dbReference type="AlphaFoldDB" id="A0A7C0U6J1"/>
<feature type="transmembrane region" description="Helical" evidence="6">
    <location>
        <begin position="296"/>
        <end position="317"/>
    </location>
</feature>
<evidence type="ECO:0000256" key="1">
    <source>
        <dbReference type="ARBA" id="ARBA00004141"/>
    </source>
</evidence>
<name>A0A7C0U6J1_9BACT</name>